<evidence type="ECO:0000313" key="2">
    <source>
        <dbReference type="Proteomes" id="UP000308600"/>
    </source>
</evidence>
<sequence length="307" mass="34943">MAKPVDEPRLPPELEAEIFAYAASMGDQTATVLMRVAKRVRDWITPILYGVVTFQTPVQLEAFPTHEVQYAEHVQHLLIMAGVPIADEPTLSFITKSKRVYNVAIWTTEYPDQLIDILQTLPIRRLSLAAPRWFPSSNTDSTRPWKLTSFQHLTHLELVCAVDKWEEVVELSDLPNLTHLNWNVPYYYEVVAGSLTNCSKVEVLLLSSLSEPPPLQIDDDRIVYLHVLDWEDEWLVGGKKRNRQGDWWSRAEEVIEERRRPVVKSISQSSDISTSICDKISSEDHVTGADLKEHGAIASLFVVLDES</sequence>
<evidence type="ECO:0000313" key="1">
    <source>
        <dbReference type="EMBL" id="TFK64966.1"/>
    </source>
</evidence>
<gene>
    <name evidence="1" type="ORF">BDN72DRAFT_881216</name>
</gene>
<dbReference type="Proteomes" id="UP000308600">
    <property type="component" value="Unassembled WGS sequence"/>
</dbReference>
<organism evidence="1 2">
    <name type="scientific">Pluteus cervinus</name>
    <dbReference type="NCBI Taxonomy" id="181527"/>
    <lineage>
        <taxon>Eukaryota</taxon>
        <taxon>Fungi</taxon>
        <taxon>Dikarya</taxon>
        <taxon>Basidiomycota</taxon>
        <taxon>Agaricomycotina</taxon>
        <taxon>Agaricomycetes</taxon>
        <taxon>Agaricomycetidae</taxon>
        <taxon>Agaricales</taxon>
        <taxon>Pluteineae</taxon>
        <taxon>Pluteaceae</taxon>
        <taxon>Pluteus</taxon>
    </lineage>
</organism>
<name>A0ACD3AHD9_9AGAR</name>
<accession>A0ACD3AHD9</accession>
<dbReference type="EMBL" id="ML208453">
    <property type="protein sequence ID" value="TFK64966.1"/>
    <property type="molecule type" value="Genomic_DNA"/>
</dbReference>
<reference evidence="1 2" key="1">
    <citation type="journal article" date="2019" name="Nat. Ecol. Evol.">
        <title>Megaphylogeny resolves global patterns of mushroom evolution.</title>
        <authorList>
            <person name="Varga T."/>
            <person name="Krizsan K."/>
            <person name="Foldi C."/>
            <person name="Dima B."/>
            <person name="Sanchez-Garcia M."/>
            <person name="Sanchez-Ramirez S."/>
            <person name="Szollosi G.J."/>
            <person name="Szarkandi J.G."/>
            <person name="Papp V."/>
            <person name="Albert L."/>
            <person name="Andreopoulos W."/>
            <person name="Angelini C."/>
            <person name="Antonin V."/>
            <person name="Barry K.W."/>
            <person name="Bougher N.L."/>
            <person name="Buchanan P."/>
            <person name="Buyck B."/>
            <person name="Bense V."/>
            <person name="Catcheside P."/>
            <person name="Chovatia M."/>
            <person name="Cooper J."/>
            <person name="Damon W."/>
            <person name="Desjardin D."/>
            <person name="Finy P."/>
            <person name="Geml J."/>
            <person name="Haridas S."/>
            <person name="Hughes K."/>
            <person name="Justo A."/>
            <person name="Karasinski D."/>
            <person name="Kautmanova I."/>
            <person name="Kiss B."/>
            <person name="Kocsube S."/>
            <person name="Kotiranta H."/>
            <person name="LaButti K.M."/>
            <person name="Lechner B.E."/>
            <person name="Liimatainen K."/>
            <person name="Lipzen A."/>
            <person name="Lukacs Z."/>
            <person name="Mihaltcheva S."/>
            <person name="Morgado L.N."/>
            <person name="Niskanen T."/>
            <person name="Noordeloos M.E."/>
            <person name="Ohm R.A."/>
            <person name="Ortiz-Santana B."/>
            <person name="Ovrebo C."/>
            <person name="Racz N."/>
            <person name="Riley R."/>
            <person name="Savchenko A."/>
            <person name="Shiryaev A."/>
            <person name="Soop K."/>
            <person name="Spirin V."/>
            <person name="Szebenyi C."/>
            <person name="Tomsovsky M."/>
            <person name="Tulloss R.E."/>
            <person name="Uehling J."/>
            <person name="Grigoriev I.V."/>
            <person name="Vagvolgyi C."/>
            <person name="Papp T."/>
            <person name="Martin F.M."/>
            <person name="Miettinen O."/>
            <person name="Hibbett D.S."/>
            <person name="Nagy L.G."/>
        </authorList>
    </citation>
    <scope>NUCLEOTIDE SEQUENCE [LARGE SCALE GENOMIC DNA]</scope>
    <source>
        <strain evidence="1 2">NL-1719</strain>
    </source>
</reference>
<proteinExistence type="predicted"/>
<protein>
    <submittedName>
        <fullName evidence="1">Uncharacterized protein</fullName>
    </submittedName>
</protein>
<keyword evidence="2" id="KW-1185">Reference proteome</keyword>